<accession>A0ABM4EGF3</accession>
<proteinExistence type="predicted"/>
<dbReference type="RefSeq" id="XP_067151772.1">
    <property type="nucleotide sequence ID" value="XM_067295671.1"/>
</dbReference>
<dbReference type="InterPro" id="IPR016024">
    <property type="entry name" value="ARM-type_fold"/>
</dbReference>
<feature type="compositionally biased region" description="Low complexity" evidence="1">
    <location>
        <begin position="654"/>
        <end position="667"/>
    </location>
</feature>
<evidence type="ECO:0000313" key="2">
    <source>
        <dbReference type="Proteomes" id="UP001652627"/>
    </source>
</evidence>
<dbReference type="Gene3D" id="1.25.10.10">
    <property type="entry name" value="Leucine-rich Repeat Variant"/>
    <property type="match status" value="1"/>
</dbReference>
<evidence type="ECO:0000256" key="1">
    <source>
        <dbReference type="SAM" id="MobiDB-lite"/>
    </source>
</evidence>
<dbReference type="SUPFAM" id="SSF48371">
    <property type="entry name" value="ARM repeat"/>
    <property type="match status" value="1"/>
</dbReference>
<dbReference type="PANTHER" id="PTHR12697">
    <property type="entry name" value="PBS LYASE HEAT-LIKE PROTEIN"/>
    <property type="match status" value="1"/>
</dbReference>
<evidence type="ECO:0000313" key="3">
    <source>
        <dbReference type="RefSeq" id="XP_067151772.1"/>
    </source>
</evidence>
<feature type="region of interest" description="Disordered" evidence="1">
    <location>
        <begin position="648"/>
        <end position="670"/>
    </location>
</feature>
<feature type="region of interest" description="Disordered" evidence="1">
    <location>
        <begin position="179"/>
        <end position="202"/>
    </location>
</feature>
<protein>
    <submittedName>
        <fullName evidence="3">HEAT repeat-containing protein 4</fullName>
    </submittedName>
</protein>
<dbReference type="Proteomes" id="UP001652627">
    <property type="component" value="Chromosome 4"/>
</dbReference>
<dbReference type="InterPro" id="IPR011989">
    <property type="entry name" value="ARM-like"/>
</dbReference>
<reference evidence="3" key="1">
    <citation type="submission" date="2025-08" db="UniProtKB">
        <authorList>
            <consortium name="RefSeq"/>
        </authorList>
    </citation>
    <scope>IDENTIFICATION</scope>
    <source>
        <tissue evidence="3">Blood</tissue>
    </source>
</reference>
<sequence>MKTSAFHSNRRSVAEDPSALAECLHVNRGPAVVLQNTNITMPLQDFSHSEKHQLYYLKKYLRQIVEGLSFSKDVLEQRGLSYKEYNFKHLYDPSDIIQKPKSEKPIAMNFKSLVRLHPQKQPLFPMKNNGLSPKLRKEDSLWGSKLEILPRKLFLPPVPSCKTSGVQASLEKPCEKLSGSLTRGRQEKQVSEKNIPGSENMTWGVEKTGLEKLNRMTPQWTVDQQRARSGSVQCNPLDSEKQKFSWNTIRDELSSDRDLKILDNIQGRENDMEIISQTQAEKTPGTVLPISCRYRGDILFRSVCSVAVPHYYCLCLGIPWCIICISAWRDMEAGLPAYYPRVLSADHPADANITADDTERTCLNPESSVQKHLIARVGKYTYTPKNAFEWELYFVQRPKKGALRWIALPTLTPYFVQNDEELPPTKTKEVQKESKGSNKEVPWEIQVLRAMLEQWKDAWNLHPQWRNMTTEGLMRSLTSVHDISRIKAIIACASAAAEQHGQKTNPQKLSERSSCLQAADLHVDISSAAVTDSAGKSSVTQDVLAELQPLLRETLQDKNAHVRMASALCHYAIGKRNEEAQSIMKDALANGNSADSWAAAQCQALESTITVPVVTKLLSRLFEKSDAAAEEQACLLLAHLALGALPADSPAEQPPLDSSGPGLPGSPRCRRAPQPAFPSYHLVYDLMNKLSQMMWKDWNIRVRQVATLALGHMKLAKEIHDQLRVKLTTRNCQTKVQALSLIRQLQYMTAKLFPGFLQCFSSDFVAVWKEACLTAGALGIKDERVLRCLYEMMQYDPHWIIKVFAIRALGQLGRVSPELKHLLLWAVHYEEEPEVQREACCCIARLCLQDENVQATLLERLILEPNETVREEVEKAVKILHFPHEEDQEMIKEIKREIFRLSQKDSVTQKLLKLKKVTDWLQQKANRICWSREDLDSEYEDILERITAVFQSTPGNSNIKV</sequence>
<keyword evidence="2" id="KW-1185">Reference proteome</keyword>
<gene>
    <name evidence="3" type="primary">HEATR4</name>
</gene>
<name>A0ABM4EGF3_9AVES</name>
<dbReference type="GeneID" id="106498096"/>
<organism evidence="2 3">
    <name type="scientific">Apteryx mantelli</name>
    <name type="common">North Island brown kiwi</name>
    <dbReference type="NCBI Taxonomy" id="2696672"/>
    <lineage>
        <taxon>Eukaryota</taxon>
        <taxon>Metazoa</taxon>
        <taxon>Chordata</taxon>
        <taxon>Craniata</taxon>
        <taxon>Vertebrata</taxon>
        <taxon>Euteleostomi</taxon>
        <taxon>Archelosauria</taxon>
        <taxon>Archosauria</taxon>
        <taxon>Dinosauria</taxon>
        <taxon>Saurischia</taxon>
        <taxon>Theropoda</taxon>
        <taxon>Coelurosauria</taxon>
        <taxon>Aves</taxon>
        <taxon>Palaeognathae</taxon>
        <taxon>Apterygiformes</taxon>
        <taxon>Apterygidae</taxon>
        <taxon>Apteryx</taxon>
    </lineage>
</organism>
<dbReference type="PANTHER" id="PTHR12697:SF20">
    <property type="entry name" value="HEAT REPEAT-CONTAINING PROTEIN 4"/>
    <property type="match status" value="1"/>
</dbReference>
<dbReference type="Pfam" id="PF13646">
    <property type="entry name" value="HEAT_2"/>
    <property type="match status" value="1"/>
</dbReference>